<accession>A0ABY8X3U9</accession>
<keyword evidence="2" id="KW-1185">Reference proteome</keyword>
<sequence>MDIGYAANEQIRIKDIVDDFEFGIDEEIKYVITLSSPGAGRFRIKPFAEWIDNLNEFPVYYCVIYDKGFHPMFLELCTLPYEVTKIENSKRKHLYGVVKANNKEELCSIAKLIDLFSMSSNDLSILSTKKNPCRVGQVGDHEEFDIIFLGDIKDASVFHIGHDGATIYLLSNNKKYSTLEEAMLKMPEAMINKIEVIEYGGD</sequence>
<gene>
    <name evidence="1" type="ORF">QPK24_05665</name>
</gene>
<name>A0ABY8X3U9_9BACL</name>
<protein>
    <submittedName>
        <fullName evidence="1">Uncharacterized protein</fullName>
    </submittedName>
</protein>
<proteinExistence type="predicted"/>
<evidence type="ECO:0000313" key="2">
    <source>
        <dbReference type="Proteomes" id="UP001236415"/>
    </source>
</evidence>
<evidence type="ECO:0000313" key="1">
    <source>
        <dbReference type="EMBL" id="WIV20192.1"/>
    </source>
</evidence>
<reference evidence="1 2" key="1">
    <citation type="submission" date="2023-06" db="EMBL/GenBank/DDBJ databases">
        <title>Paenibacillus polygonum sp. nov., an endophytic bacterium, isolated from Polygonum lapathifolium L. in Nanji Wetland National Nature Reserve, South of Poyang Lake, Jiangxi Province, China.</title>
        <authorList>
            <person name="Yu Z."/>
        </authorList>
    </citation>
    <scope>NUCLEOTIDE SEQUENCE [LARGE SCALE GENOMIC DNA]</scope>
    <source>
        <strain evidence="1 2">C31</strain>
    </source>
</reference>
<dbReference type="RefSeq" id="WP_285746906.1">
    <property type="nucleotide sequence ID" value="NZ_CP127162.1"/>
</dbReference>
<dbReference type="Proteomes" id="UP001236415">
    <property type="component" value="Chromosome"/>
</dbReference>
<organism evidence="1 2">
    <name type="scientific">Paenibacillus polygoni</name>
    <dbReference type="NCBI Taxonomy" id="3050112"/>
    <lineage>
        <taxon>Bacteria</taxon>
        <taxon>Bacillati</taxon>
        <taxon>Bacillota</taxon>
        <taxon>Bacilli</taxon>
        <taxon>Bacillales</taxon>
        <taxon>Paenibacillaceae</taxon>
        <taxon>Paenibacillus</taxon>
    </lineage>
</organism>
<dbReference type="EMBL" id="CP127162">
    <property type="protein sequence ID" value="WIV20192.1"/>
    <property type="molecule type" value="Genomic_DNA"/>
</dbReference>